<feature type="domain" description="Gp28/Gp37-like" evidence="1">
    <location>
        <begin position="3"/>
        <end position="352"/>
    </location>
</feature>
<evidence type="ECO:0000313" key="3">
    <source>
        <dbReference type="Proteomes" id="UP000220006"/>
    </source>
</evidence>
<protein>
    <recommendedName>
        <fullName evidence="1">Gp28/Gp37-like domain-containing protein</fullName>
    </recommendedName>
</protein>
<dbReference type="Proteomes" id="UP000220006">
    <property type="component" value="Unassembled WGS sequence"/>
</dbReference>
<organism evidence="2 3">
    <name type="scientific">Bacillus cereus</name>
    <dbReference type="NCBI Taxonomy" id="1396"/>
    <lineage>
        <taxon>Bacteria</taxon>
        <taxon>Bacillati</taxon>
        <taxon>Bacillota</taxon>
        <taxon>Bacilli</taxon>
        <taxon>Bacillales</taxon>
        <taxon>Bacillaceae</taxon>
        <taxon>Bacillus</taxon>
        <taxon>Bacillus cereus group</taxon>
    </lineage>
</organism>
<dbReference type="InterPro" id="IPR029432">
    <property type="entry name" value="Gp28/Gp37-like_dom"/>
</dbReference>
<dbReference type="AlphaFoldDB" id="A0A2A7I0P2"/>
<evidence type="ECO:0000259" key="1">
    <source>
        <dbReference type="Pfam" id="PF14594"/>
    </source>
</evidence>
<dbReference type="RefSeq" id="WP_097903119.1">
    <property type="nucleotide sequence ID" value="NZ_NVLK01000012.1"/>
</dbReference>
<accession>A0A2A7I0P2</accession>
<gene>
    <name evidence="2" type="ORF">COM96_06585</name>
</gene>
<reference evidence="2 3" key="1">
    <citation type="submission" date="2017-09" db="EMBL/GenBank/DDBJ databases">
        <title>Large-scale bioinformatics analysis of Bacillus genomes uncovers conserved roles of natural products in bacterial physiology.</title>
        <authorList>
            <consortium name="Agbiome Team Llc"/>
            <person name="Bleich R.M."/>
            <person name="Grubbs K.J."/>
            <person name="Santa Maria K.C."/>
            <person name="Allen S.E."/>
            <person name="Farag S."/>
            <person name="Shank E.A."/>
            <person name="Bowers A."/>
        </authorList>
    </citation>
    <scope>NUCLEOTIDE SEQUENCE [LARGE SCALE GENOMIC DNA]</scope>
    <source>
        <strain evidence="2 3">AFS096845</strain>
    </source>
</reference>
<comment type="caution">
    <text evidence="2">The sequence shown here is derived from an EMBL/GenBank/DDBJ whole genome shotgun (WGS) entry which is preliminary data.</text>
</comment>
<dbReference type="Pfam" id="PF14594">
    <property type="entry name" value="Sipho_Gp37"/>
    <property type="match status" value="1"/>
</dbReference>
<evidence type="ECO:0000313" key="2">
    <source>
        <dbReference type="EMBL" id="PEC22791.1"/>
    </source>
</evidence>
<name>A0A2A7I0P2_BACCE</name>
<proteinExistence type="predicted"/>
<sequence length="365" mass="41602">MELYVFNMNFEFQGVIDIYRSFSFERSYYSIGQMLLVLDFTQDALELLQDECIIVKREDMDNPCEAAIVTNRTIETVGNQVVFKVGGFSLNWFLYRRFVWGQQRYSGDIDHVLKQFVIKNAIIPDNINRVIPGLAVSSSKTFGTTEEVSTGKQLSNLFEEIGIKHEVGWCVLFDLKNKKFVFDVYQGLDLTPDQAENEPVVFSIQNENLPSQSYLHSIDDFANMALVAGAGEGPARKTEVINDEIAGWKRRELFVDARDISDEDADGTVIPDDTYKKLLVSRGNSKLAESKVVETLDSEIYHNSQYVYKRDYDLGDKVLIESEWGVHLKTRITKVAEIYENGMLTIQPEFGTNIPDLKNLMMGGR</sequence>
<dbReference type="EMBL" id="NVLK01000012">
    <property type="protein sequence ID" value="PEC22791.1"/>
    <property type="molecule type" value="Genomic_DNA"/>
</dbReference>